<organism evidence="1">
    <name type="scientific">Rhizophora mucronata</name>
    <name type="common">Asiatic mangrove</name>
    <dbReference type="NCBI Taxonomy" id="61149"/>
    <lineage>
        <taxon>Eukaryota</taxon>
        <taxon>Viridiplantae</taxon>
        <taxon>Streptophyta</taxon>
        <taxon>Embryophyta</taxon>
        <taxon>Tracheophyta</taxon>
        <taxon>Spermatophyta</taxon>
        <taxon>Magnoliopsida</taxon>
        <taxon>eudicotyledons</taxon>
        <taxon>Gunneridae</taxon>
        <taxon>Pentapetalae</taxon>
        <taxon>rosids</taxon>
        <taxon>fabids</taxon>
        <taxon>Malpighiales</taxon>
        <taxon>Rhizophoraceae</taxon>
        <taxon>Rhizophora</taxon>
    </lineage>
</organism>
<dbReference type="EMBL" id="GGEC01039735">
    <property type="protein sequence ID" value="MBX20219.1"/>
    <property type="molecule type" value="Transcribed_RNA"/>
</dbReference>
<sequence length="45" mass="4799">MKASGFNFITKPKRHAILSLSLTTSSRSSVSPLFATSISVELVST</sequence>
<reference evidence="1" key="1">
    <citation type="submission" date="2018-02" db="EMBL/GenBank/DDBJ databases">
        <title>Rhizophora mucronata_Transcriptome.</title>
        <authorList>
            <person name="Meera S.P."/>
            <person name="Sreeshan A."/>
            <person name="Augustine A."/>
        </authorList>
    </citation>
    <scope>NUCLEOTIDE SEQUENCE</scope>
    <source>
        <tissue evidence="1">Leaf</tissue>
    </source>
</reference>
<accession>A0A2P2LQH3</accession>
<name>A0A2P2LQH3_RHIMU</name>
<evidence type="ECO:0000313" key="1">
    <source>
        <dbReference type="EMBL" id="MBX20219.1"/>
    </source>
</evidence>
<proteinExistence type="predicted"/>
<dbReference type="AlphaFoldDB" id="A0A2P2LQH3"/>
<protein>
    <submittedName>
        <fullName evidence="1">Uncharacterized protein</fullName>
    </submittedName>
</protein>